<dbReference type="Proteomes" id="UP000821837">
    <property type="component" value="Unassembled WGS sequence"/>
</dbReference>
<gene>
    <name evidence="2" type="ORF">HPB52_000743</name>
</gene>
<sequence length="278" mass="30913">MWPALNARTRAAPTSRWAVTRVTLSNESTDSTASEVSATFRAITLPLRALGLPLVPLTEPATASNRKICLLVGLVLFAYAVRLLVAFFARLCYMLSNSTLRFMLTLESEFTNARASEIKAVRKVLLRLSRISDVANALNRTYGAIFSWWYAELTASFLLGVPSCILVVSGGAEFSEYAFSLVDLVRDMTVFMTMSFVASEIAKNVSDSLHYALRVTNTIEDRNVDLNFALLLENLVCHIEDAKVELSGAEFFHVDRALINRVLFLVSTFAIILYQFLS</sequence>
<dbReference type="AlphaFoldDB" id="A0A9D4PGH2"/>
<protein>
    <submittedName>
        <fullName evidence="2">Uncharacterized protein</fullName>
    </submittedName>
</protein>
<keyword evidence="1" id="KW-0472">Membrane</keyword>
<keyword evidence="1" id="KW-0812">Transmembrane</keyword>
<reference evidence="2" key="1">
    <citation type="journal article" date="2020" name="Cell">
        <title>Large-Scale Comparative Analyses of Tick Genomes Elucidate Their Genetic Diversity and Vector Capacities.</title>
        <authorList>
            <consortium name="Tick Genome and Microbiome Consortium (TIGMIC)"/>
            <person name="Jia N."/>
            <person name="Wang J."/>
            <person name="Shi W."/>
            <person name="Du L."/>
            <person name="Sun Y."/>
            <person name="Zhan W."/>
            <person name="Jiang J.F."/>
            <person name="Wang Q."/>
            <person name="Zhang B."/>
            <person name="Ji P."/>
            <person name="Bell-Sakyi L."/>
            <person name="Cui X.M."/>
            <person name="Yuan T.T."/>
            <person name="Jiang B.G."/>
            <person name="Yang W.F."/>
            <person name="Lam T.T."/>
            <person name="Chang Q.C."/>
            <person name="Ding S.J."/>
            <person name="Wang X.J."/>
            <person name="Zhu J.G."/>
            <person name="Ruan X.D."/>
            <person name="Zhao L."/>
            <person name="Wei J.T."/>
            <person name="Ye R.Z."/>
            <person name="Que T.C."/>
            <person name="Du C.H."/>
            <person name="Zhou Y.H."/>
            <person name="Cheng J.X."/>
            <person name="Dai P.F."/>
            <person name="Guo W.B."/>
            <person name="Han X.H."/>
            <person name="Huang E.J."/>
            <person name="Li L.F."/>
            <person name="Wei W."/>
            <person name="Gao Y.C."/>
            <person name="Liu J.Z."/>
            <person name="Shao H.Z."/>
            <person name="Wang X."/>
            <person name="Wang C.C."/>
            <person name="Yang T.C."/>
            <person name="Huo Q.B."/>
            <person name="Li W."/>
            <person name="Chen H.Y."/>
            <person name="Chen S.E."/>
            <person name="Zhou L.G."/>
            <person name="Ni X.B."/>
            <person name="Tian J.H."/>
            <person name="Sheng Y."/>
            <person name="Liu T."/>
            <person name="Pan Y.S."/>
            <person name="Xia L.Y."/>
            <person name="Li J."/>
            <person name="Zhao F."/>
            <person name="Cao W.C."/>
        </authorList>
    </citation>
    <scope>NUCLEOTIDE SEQUENCE</scope>
    <source>
        <strain evidence="2">Rsan-2018</strain>
    </source>
</reference>
<dbReference type="EMBL" id="JABSTV010001253">
    <property type="protein sequence ID" value="KAH7942747.1"/>
    <property type="molecule type" value="Genomic_DNA"/>
</dbReference>
<evidence type="ECO:0000313" key="3">
    <source>
        <dbReference type="Proteomes" id="UP000821837"/>
    </source>
</evidence>
<evidence type="ECO:0000313" key="2">
    <source>
        <dbReference type="EMBL" id="KAH7942747.1"/>
    </source>
</evidence>
<keyword evidence="1" id="KW-1133">Transmembrane helix</keyword>
<keyword evidence="3" id="KW-1185">Reference proteome</keyword>
<evidence type="ECO:0000256" key="1">
    <source>
        <dbReference type="SAM" id="Phobius"/>
    </source>
</evidence>
<feature type="transmembrane region" description="Helical" evidence="1">
    <location>
        <begin position="70"/>
        <end position="93"/>
    </location>
</feature>
<proteinExistence type="predicted"/>
<comment type="caution">
    <text evidence="2">The sequence shown here is derived from an EMBL/GenBank/DDBJ whole genome shotgun (WGS) entry which is preliminary data.</text>
</comment>
<feature type="transmembrane region" description="Helical" evidence="1">
    <location>
        <begin position="258"/>
        <end position="277"/>
    </location>
</feature>
<accession>A0A9D4PGH2</accession>
<organism evidence="2 3">
    <name type="scientific">Rhipicephalus sanguineus</name>
    <name type="common">Brown dog tick</name>
    <name type="synonym">Ixodes sanguineus</name>
    <dbReference type="NCBI Taxonomy" id="34632"/>
    <lineage>
        <taxon>Eukaryota</taxon>
        <taxon>Metazoa</taxon>
        <taxon>Ecdysozoa</taxon>
        <taxon>Arthropoda</taxon>
        <taxon>Chelicerata</taxon>
        <taxon>Arachnida</taxon>
        <taxon>Acari</taxon>
        <taxon>Parasitiformes</taxon>
        <taxon>Ixodida</taxon>
        <taxon>Ixodoidea</taxon>
        <taxon>Ixodidae</taxon>
        <taxon>Rhipicephalinae</taxon>
        <taxon>Rhipicephalus</taxon>
        <taxon>Rhipicephalus</taxon>
    </lineage>
</organism>
<name>A0A9D4PGH2_RHISA</name>
<reference evidence="2" key="2">
    <citation type="submission" date="2021-09" db="EMBL/GenBank/DDBJ databases">
        <authorList>
            <person name="Jia N."/>
            <person name="Wang J."/>
            <person name="Shi W."/>
            <person name="Du L."/>
            <person name="Sun Y."/>
            <person name="Zhan W."/>
            <person name="Jiang J."/>
            <person name="Wang Q."/>
            <person name="Zhang B."/>
            <person name="Ji P."/>
            <person name="Sakyi L.B."/>
            <person name="Cui X."/>
            <person name="Yuan T."/>
            <person name="Jiang B."/>
            <person name="Yang W."/>
            <person name="Lam T.T.-Y."/>
            <person name="Chang Q."/>
            <person name="Ding S."/>
            <person name="Wang X."/>
            <person name="Zhu J."/>
            <person name="Ruan X."/>
            <person name="Zhao L."/>
            <person name="Wei J."/>
            <person name="Que T."/>
            <person name="Du C."/>
            <person name="Cheng J."/>
            <person name="Dai P."/>
            <person name="Han X."/>
            <person name="Huang E."/>
            <person name="Gao Y."/>
            <person name="Liu J."/>
            <person name="Shao H."/>
            <person name="Ye R."/>
            <person name="Li L."/>
            <person name="Wei W."/>
            <person name="Wang X."/>
            <person name="Wang C."/>
            <person name="Huo Q."/>
            <person name="Li W."/>
            <person name="Guo W."/>
            <person name="Chen H."/>
            <person name="Chen S."/>
            <person name="Zhou L."/>
            <person name="Zhou L."/>
            <person name="Ni X."/>
            <person name="Tian J."/>
            <person name="Zhou Y."/>
            <person name="Sheng Y."/>
            <person name="Liu T."/>
            <person name="Pan Y."/>
            <person name="Xia L."/>
            <person name="Li J."/>
            <person name="Zhao F."/>
            <person name="Cao W."/>
        </authorList>
    </citation>
    <scope>NUCLEOTIDE SEQUENCE</scope>
    <source>
        <strain evidence="2">Rsan-2018</strain>
        <tissue evidence="2">Larvae</tissue>
    </source>
</reference>